<dbReference type="GO" id="GO:0046872">
    <property type="term" value="F:metal ion binding"/>
    <property type="evidence" value="ECO:0007669"/>
    <property type="project" value="UniProtKB-KW"/>
</dbReference>
<keyword evidence="4" id="KW-0456">Lyase</keyword>
<dbReference type="Proteomes" id="UP000054821">
    <property type="component" value="Unassembled WGS sequence"/>
</dbReference>
<name>A0A2P4ZK84_9HYPO</name>
<evidence type="ECO:0000256" key="4">
    <source>
        <dbReference type="ARBA" id="ARBA00023239"/>
    </source>
</evidence>
<dbReference type="Pfam" id="PF04828">
    <property type="entry name" value="GFA"/>
    <property type="match status" value="1"/>
</dbReference>
<dbReference type="SUPFAM" id="SSF51316">
    <property type="entry name" value="Mss4-like"/>
    <property type="match status" value="1"/>
</dbReference>
<dbReference type="PROSITE" id="PS51891">
    <property type="entry name" value="CENP_V_GFA"/>
    <property type="match status" value="1"/>
</dbReference>
<gene>
    <name evidence="6" type="ORF">TGAM01_v206612</name>
</gene>
<dbReference type="GO" id="GO:0016846">
    <property type="term" value="F:carbon-sulfur lyase activity"/>
    <property type="evidence" value="ECO:0007669"/>
    <property type="project" value="InterPro"/>
</dbReference>
<reference evidence="6 7" key="1">
    <citation type="journal article" date="2016" name="Genome Announc.">
        <title>Draft Whole-Genome Sequence of Trichoderma gamsii T6085, a Promising Biocontrol Agent of Fusarium Head Blight on Wheat.</title>
        <authorList>
            <person name="Baroncelli R."/>
            <person name="Zapparata A."/>
            <person name="Piaggeschi G."/>
            <person name="Sarrocco S."/>
            <person name="Vannacci G."/>
        </authorList>
    </citation>
    <scope>NUCLEOTIDE SEQUENCE [LARGE SCALE GENOMIC DNA]</scope>
    <source>
        <strain evidence="6 7">T6085</strain>
    </source>
</reference>
<dbReference type="STRING" id="398673.A0A2P4ZK84"/>
<evidence type="ECO:0000259" key="5">
    <source>
        <dbReference type="PROSITE" id="PS51891"/>
    </source>
</evidence>
<keyword evidence="2" id="KW-0479">Metal-binding</keyword>
<evidence type="ECO:0000256" key="1">
    <source>
        <dbReference type="ARBA" id="ARBA00005495"/>
    </source>
</evidence>
<comment type="similarity">
    <text evidence="1">Belongs to the Gfa family.</text>
</comment>
<evidence type="ECO:0000313" key="7">
    <source>
        <dbReference type="Proteomes" id="UP000054821"/>
    </source>
</evidence>
<dbReference type="InterPro" id="IPR011057">
    <property type="entry name" value="Mss4-like_sf"/>
</dbReference>
<evidence type="ECO:0000256" key="3">
    <source>
        <dbReference type="ARBA" id="ARBA00022833"/>
    </source>
</evidence>
<dbReference type="InterPro" id="IPR006913">
    <property type="entry name" value="CENP-V/GFA"/>
</dbReference>
<evidence type="ECO:0000313" key="6">
    <source>
        <dbReference type="EMBL" id="PON24682.1"/>
    </source>
</evidence>
<protein>
    <recommendedName>
        <fullName evidence="5">CENP-V/GFA domain-containing protein</fullName>
    </recommendedName>
</protein>
<dbReference type="AlphaFoldDB" id="A0A2P4ZK84"/>
<proteinExistence type="inferred from homology"/>
<dbReference type="PANTHER" id="PTHR33337:SF8">
    <property type="entry name" value="CENP-V_GFA DOMAIN-CONTAINING PROTEIN"/>
    <property type="match status" value="1"/>
</dbReference>
<dbReference type="RefSeq" id="XP_024405380.1">
    <property type="nucleotide sequence ID" value="XM_024549906.1"/>
</dbReference>
<dbReference type="EMBL" id="JPDN02000022">
    <property type="protein sequence ID" value="PON24682.1"/>
    <property type="molecule type" value="Genomic_DNA"/>
</dbReference>
<dbReference type="Gene3D" id="3.90.1590.10">
    <property type="entry name" value="glutathione-dependent formaldehyde- activating enzyme (gfa)"/>
    <property type="match status" value="1"/>
</dbReference>
<keyword evidence="3" id="KW-0862">Zinc</keyword>
<keyword evidence="7" id="KW-1185">Reference proteome</keyword>
<organism evidence="6 7">
    <name type="scientific">Trichoderma gamsii</name>
    <dbReference type="NCBI Taxonomy" id="398673"/>
    <lineage>
        <taxon>Eukaryota</taxon>
        <taxon>Fungi</taxon>
        <taxon>Dikarya</taxon>
        <taxon>Ascomycota</taxon>
        <taxon>Pezizomycotina</taxon>
        <taxon>Sordariomycetes</taxon>
        <taxon>Hypocreomycetidae</taxon>
        <taxon>Hypocreales</taxon>
        <taxon>Hypocreaceae</taxon>
        <taxon>Trichoderma</taxon>
    </lineage>
</organism>
<dbReference type="PANTHER" id="PTHR33337">
    <property type="entry name" value="GFA DOMAIN-CONTAINING PROTEIN"/>
    <property type="match status" value="1"/>
</dbReference>
<feature type="domain" description="CENP-V/GFA" evidence="5">
    <location>
        <begin position="18"/>
        <end position="145"/>
    </location>
</feature>
<sequence length="167" mass="18164">MTEPNILLPSDGASGVNADGKATATCLCGTVQLSFPVEGEDLINTFVCNCSDCHKLSASMFCSNFTVSDKSLTHVRGEDKLTRWAQNKTIASGATMEDSFCSVCGNLMYRRSSRFPGMSILRIGTVDDFNLHGSKLKPQFEQFIDTRANWLAGVQIEGIPQHAKTGF</sequence>
<accession>A0A2P4ZK84</accession>
<dbReference type="GeneID" id="36347652"/>
<comment type="caution">
    <text evidence="6">The sequence shown here is derived from an EMBL/GenBank/DDBJ whole genome shotgun (WGS) entry which is preliminary data.</text>
</comment>
<evidence type="ECO:0000256" key="2">
    <source>
        <dbReference type="ARBA" id="ARBA00022723"/>
    </source>
</evidence>